<evidence type="ECO:0000313" key="2">
    <source>
        <dbReference type="Proteomes" id="UP000024335"/>
    </source>
</evidence>
<gene>
    <name evidence="1" type="ORF">DFL12P1_0042</name>
</gene>
<dbReference type="GeneID" id="19686246"/>
<dbReference type="RefSeq" id="YP_009043722.1">
    <property type="nucleotide sequence ID" value="NC_024367.1"/>
</dbReference>
<dbReference type="OrthoDB" id="3028at10239"/>
<dbReference type="KEGG" id="vg:19686246"/>
<proteinExistence type="predicted"/>
<keyword evidence="2" id="KW-1185">Reference proteome</keyword>
<accession>A0A023NFZ3</accession>
<dbReference type="EMBL" id="KJ621082">
    <property type="protein sequence ID" value="AHX01003.1"/>
    <property type="molecule type" value="Genomic_DNA"/>
</dbReference>
<organism evidence="1 2">
    <name type="scientific">Dinoroseobacter phage DFL12phi1</name>
    <dbReference type="NCBI Taxonomy" id="1477404"/>
    <lineage>
        <taxon>Viruses</taxon>
        <taxon>Duplodnaviria</taxon>
        <taxon>Heunggongvirae</taxon>
        <taxon>Uroviricota</taxon>
        <taxon>Caudoviricetes</taxon>
        <taxon>Schitoviridae</taxon>
        <taxon>Rhodovirinae</taxon>
        <taxon>Baltimorevirus</taxon>
        <taxon>Baltimorevirus DFL12</taxon>
    </lineage>
</organism>
<evidence type="ECO:0000313" key="1">
    <source>
        <dbReference type="EMBL" id="AHX01003.1"/>
    </source>
</evidence>
<name>A0A023NFZ3_9CAUD</name>
<protein>
    <submittedName>
        <fullName evidence="1">RIIB-like protein</fullName>
    </submittedName>
</protein>
<sequence>MSDNTKKIVSMLASPEKIMLITAEGEVIDMKNDGPYDTTGIAEFLTPKLDGKSIIELDLNDFMTIGKAIVPPGFEDSGIIVTHEIDGKQIQGIFYPQKISVAVQHEGETVVIPKVEKLERHANRAAREESPAVRNFLRRIAPVAKDRLHSAEDLMDFIERSDLPLTNDGLIIGYKKVNQKANGMFVDVHSGQIEQQVGSHVWMDVDGVDPSRNRSCSHGLHVANLGYLSGFGGTHTLIVLVDPANFIAVPHGETNKARVCAYDVIGVMTARAHQMVDSGAFVTGEQTFKSVIQDAVMGRAIKPFEAVKVGTKKVLERVAIKGREIPAVALEEAKPDIQPSGDSLNTDEVIQKEKKDIVKMAKTSQKAASGKTPWDDAPKEVIAVFEDLRLEKGSKSAIAALHNTSTRTMGRWADKYDYDGYVKSKETTMTVAERARQMFNQGAFEALAAFKKAKKKSYNALGFTAKEEKQILAAVS</sequence>
<reference evidence="1" key="1">
    <citation type="submission" date="2014-05" db="EMBL/GenBank/DDBJ databases">
        <title>Complete genome sequence of bacteriophage DFL12phi1, which infects Dinoroseobacter shibae.</title>
        <authorList>
            <person name="Ji J."/>
            <person name="Zhang R."/>
            <person name="Jiao N."/>
        </authorList>
    </citation>
    <scope>NUCLEOTIDE SEQUENCE [LARGE SCALE GENOMIC DNA]</scope>
</reference>
<dbReference type="Proteomes" id="UP000024335">
    <property type="component" value="Segment"/>
</dbReference>